<reference evidence="1" key="1">
    <citation type="journal article" date="2021" name="Proc. Natl. Acad. Sci. U.S.A.">
        <title>A Catalog of Tens of Thousands of Viruses from Human Metagenomes Reveals Hidden Associations with Chronic Diseases.</title>
        <authorList>
            <person name="Tisza M.J."/>
            <person name="Buck C.B."/>
        </authorList>
    </citation>
    <scope>NUCLEOTIDE SEQUENCE</scope>
    <source>
        <strain evidence="1">CtgpD8</strain>
    </source>
</reference>
<organism evidence="1">
    <name type="scientific">Myoviridae sp. ctgpD8</name>
    <dbReference type="NCBI Taxonomy" id="2825149"/>
    <lineage>
        <taxon>Viruses</taxon>
        <taxon>Duplodnaviria</taxon>
        <taxon>Heunggongvirae</taxon>
        <taxon>Uroviricota</taxon>
        <taxon>Caudoviricetes</taxon>
    </lineage>
</organism>
<dbReference type="EMBL" id="BK015657">
    <property type="protein sequence ID" value="DAE18523.1"/>
    <property type="molecule type" value="Genomic_DNA"/>
</dbReference>
<evidence type="ECO:0000313" key="1">
    <source>
        <dbReference type="EMBL" id="DAE18523.1"/>
    </source>
</evidence>
<sequence>MRGTPMKPNFKLESLAERVISDAGISLPLRLSGGKYIRWVMRVPNLESRCRIQRMYLKMGVTHEDLKAYTFEQKLEFMVKHTGTVSRMVAYAIVRGRVQGYLLNRPVAWMLRNCMHPAALEEAWMIALSTMSTVPFENTIRLAEVMSLTAPNLSRRKQNGS</sequence>
<accession>A0A8S5QI89</accession>
<name>A0A8S5QI89_9CAUD</name>
<proteinExistence type="predicted"/>
<protein>
    <submittedName>
        <fullName evidence="1">Uncharacterized protein</fullName>
    </submittedName>
</protein>